<dbReference type="InterPro" id="IPR050446">
    <property type="entry name" value="FAD-oxidoreductase/Apoptosis"/>
</dbReference>
<evidence type="ECO:0000256" key="3">
    <source>
        <dbReference type="ARBA" id="ARBA00022714"/>
    </source>
</evidence>
<dbReference type="Gene3D" id="3.30.390.30">
    <property type="match status" value="1"/>
</dbReference>
<dbReference type="KEGG" id="bmj:BMULJ_06075"/>
<evidence type="ECO:0000313" key="11">
    <source>
        <dbReference type="Proteomes" id="UP000008815"/>
    </source>
</evidence>
<dbReference type="SUPFAM" id="SSF50022">
    <property type="entry name" value="ISP domain"/>
    <property type="match status" value="1"/>
</dbReference>
<dbReference type="InterPro" id="IPR017941">
    <property type="entry name" value="Rieske_2Fe-2S"/>
</dbReference>
<evidence type="ECO:0000256" key="7">
    <source>
        <dbReference type="ARBA" id="ARBA00023004"/>
    </source>
</evidence>
<dbReference type="KEGG" id="bmu:Bmul_5421"/>
<evidence type="ECO:0000256" key="8">
    <source>
        <dbReference type="ARBA" id="ARBA00023014"/>
    </source>
</evidence>
<dbReference type="PROSITE" id="PS51296">
    <property type="entry name" value="RIESKE"/>
    <property type="match status" value="1"/>
</dbReference>
<dbReference type="eggNOG" id="COG0446">
    <property type="taxonomic scope" value="Bacteria"/>
</dbReference>
<keyword evidence="7" id="KW-0408">Iron</keyword>
<dbReference type="AlphaFoldDB" id="A0A0H3KZG9"/>
<dbReference type="HOGENOM" id="CLU_003291_4_2_4"/>
<evidence type="ECO:0000259" key="9">
    <source>
        <dbReference type="PROSITE" id="PS51296"/>
    </source>
</evidence>
<dbReference type="CDD" id="cd03143">
    <property type="entry name" value="A4_beta-galactosidase_middle_domain"/>
    <property type="match status" value="1"/>
</dbReference>
<keyword evidence="6 10" id="KW-0560">Oxidoreductase</keyword>
<dbReference type="PANTHER" id="PTHR43557">
    <property type="entry name" value="APOPTOSIS-INDUCING FACTOR 1"/>
    <property type="match status" value="1"/>
</dbReference>
<feature type="domain" description="Rieske" evidence="9">
    <location>
        <begin position="14"/>
        <end position="109"/>
    </location>
</feature>
<dbReference type="GeneID" id="93173542"/>
<organism evidence="10 11">
    <name type="scientific">Burkholderia multivorans (strain ATCC 17616 / 249)</name>
    <dbReference type="NCBI Taxonomy" id="395019"/>
    <lineage>
        <taxon>Bacteria</taxon>
        <taxon>Pseudomonadati</taxon>
        <taxon>Pseudomonadota</taxon>
        <taxon>Betaproteobacteria</taxon>
        <taxon>Burkholderiales</taxon>
        <taxon>Burkholderiaceae</taxon>
        <taxon>Burkholderia</taxon>
        <taxon>Burkholderia cepacia complex</taxon>
    </lineage>
</organism>
<dbReference type="InterPro" id="IPR036188">
    <property type="entry name" value="FAD/NAD-bd_sf"/>
</dbReference>
<evidence type="ECO:0000313" key="10">
    <source>
        <dbReference type="EMBL" id="BAG47876.1"/>
    </source>
</evidence>
<dbReference type="Gene3D" id="3.50.50.60">
    <property type="entry name" value="FAD/NAD(P)-binding domain"/>
    <property type="match status" value="2"/>
</dbReference>
<comment type="cofactor">
    <cofactor evidence="1">
        <name>FAD</name>
        <dbReference type="ChEBI" id="CHEBI:57692"/>
    </cofactor>
</comment>
<dbReference type="EMBL" id="AP009387">
    <property type="protein sequence ID" value="BAG47876.1"/>
    <property type="molecule type" value="Genomic_DNA"/>
</dbReference>
<evidence type="ECO:0000256" key="2">
    <source>
        <dbReference type="ARBA" id="ARBA00022630"/>
    </source>
</evidence>
<gene>
    <name evidence="10" type="ordered locus">BMULJ_06075</name>
</gene>
<dbReference type="SUPFAM" id="SSF51905">
    <property type="entry name" value="FAD/NAD(P)-binding domain"/>
    <property type="match status" value="1"/>
</dbReference>
<sequence length="508" mass="54028">MSGNASSAPRPDLAQGIALDDIADGAMIEGRVGDEAVLLVRRGDALFAVGAQCPHYGAPLAQGLLVGDTLRCPWHHAAFCLRSGARLRAPALDGLNCWRVERRDGRAVVVDARAPAPSPAPIEAPDSIVIVGGGAAAISAAVTLRDEGYTRAITLLSGDDEPPYDRPNLSKDYLAGTAEADWLPLRSPSFYADRKIDLRCGTRVARIDAAQRAVELADGSRLGYGALLLATGAVPNRLTVPGADLPHVCVLRSRADCDALIARLATARRCVVVGASFIGLEAAAALRTRTLDVHVVAPGSHPMAHVLGDALGDAVRALHESHGVVFHLGATLARIEHDRVTLSTGDVLPADLVVVGIGVRPDVALAQDAGLEVDRGVSVDRYLQTSAPGIYAAGDIARWPDPLTGERIRVEHWVVAQRQGSTAAHNMLGRQRPFDAVPFFWTQHYDMTIRYVGHAEHWDRVEIEGDLHAHDGSVSYWRGDVRLAVATIGRDLDCLRAEAALETQIAGG</sequence>
<keyword evidence="3" id="KW-0001">2Fe-2S</keyword>
<dbReference type="InterPro" id="IPR028202">
    <property type="entry name" value="Reductase_C"/>
</dbReference>
<dbReference type="GO" id="GO:0005737">
    <property type="term" value="C:cytoplasm"/>
    <property type="evidence" value="ECO:0007669"/>
    <property type="project" value="TreeGrafter"/>
</dbReference>
<dbReference type="RefSeq" id="WP_012217856.1">
    <property type="nucleotide sequence ID" value="NC_010087.1"/>
</dbReference>
<dbReference type="CDD" id="cd03478">
    <property type="entry name" value="Rieske_AIFL_N"/>
    <property type="match status" value="1"/>
</dbReference>
<evidence type="ECO:0000256" key="5">
    <source>
        <dbReference type="ARBA" id="ARBA00022827"/>
    </source>
</evidence>
<dbReference type="STRING" id="395019.BMULJ_06075"/>
<accession>A0A0H3KZG9</accession>
<dbReference type="Proteomes" id="UP000008815">
    <property type="component" value="Chromosome 3"/>
</dbReference>
<dbReference type="InterPro" id="IPR016156">
    <property type="entry name" value="FAD/NAD-linked_Rdtase_dimer_sf"/>
</dbReference>
<dbReference type="EC" id="1.6.5.4" evidence="10"/>
<evidence type="ECO:0000256" key="6">
    <source>
        <dbReference type="ARBA" id="ARBA00023002"/>
    </source>
</evidence>
<dbReference type="InterPro" id="IPR023753">
    <property type="entry name" value="FAD/NAD-binding_dom"/>
</dbReference>
<dbReference type="GO" id="GO:0051537">
    <property type="term" value="F:2 iron, 2 sulfur cluster binding"/>
    <property type="evidence" value="ECO:0007669"/>
    <property type="project" value="UniProtKB-KW"/>
</dbReference>
<dbReference type="SUPFAM" id="SSF55424">
    <property type="entry name" value="FAD/NAD-linked reductases, dimerisation (C-terminal) domain"/>
    <property type="match status" value="1"/>
</dbReference>
<protein>
    <submittedName>
        <fullName evidence="10">NADH dependent monodehydroascorbate reductase</fullName>
        <ecNumber evidence="10">1.6.5.4</ecNumber>
    </submittedName>
</protein>
<dbReference type="Gene3D" id="2.102.10.10">
    <property type="entry name" value="Rieske [2Fe-2S] iron-sulphur domain"/>
    <property type="match status" value="1"/>
</dbReference>
<dbReference type="PANTHER" id="PTHR43557:SF2">
    <property type="entry name" value="RIESKE DOMAIN-CONTAINING PROTEIN-RELATED"/>
    <property type="match status" value="1"/>
</dbReference>
<dbReference type="Pfam" id="PF00355">
    <property type="entry name" value="Rieske"/>
    <property type="match status" value="1"/>
</dbReference>
<keyword evidence="5" id="KW-0274">FAD</keyword>
<dbReference type="Pfam" id="PF14759">
    <property type="entry name" value="Reductase_C"/>
    <property type="match status" value="1"/>
</dbReference>
<dbReference type="GO" id="GO:0016656">
    <property type="term" value="F:monodehydroascorbate reductase (NADH) activity"/>
    <property type="evidence" value="ECO:0007669"/>
    <property type="project" value="UniProtKB-EC"/>
</dbReference>
<name>A0A0H3KZG9_BURM1</name>
<dbReference type="Pfam" id="PF07992">
    <property type="entry name" value="Pyr_redox_2"/>
    <property type="match status" value="1"/>
</dbReference>
<dbReference type="InterPro" id="IPR036922">
    <property type="entry name" value="Rieske_2Fe-2S_sf"/>
</dbReference>
<dbReference type="GO" id="GO:0046872">
    <property type="term" value="F:metal ion binding"/>
    <property type="evidence" value="ECO:0007669"/>
    <property type="project" value="UniProtKB-KW"/>
</dbReference>
<keyword evidence="8" id="KW-0411">Iron-sulfur</keyword>
<reference evidence="10 11" key="1">
    <citation type="submission" date="2007-04" db="EMBL/GenBank/DDBJ databases">
        <title>Complete genome sequence of Burkholderia multivorans ATCC 17616.</title>
        <authorList>
            <person name="Ohtsubo Y."/>
            <person name="Yamashita A."/>
            <person name="Kurokawa K."/>
            <person name="Takami H."/>
            <person name="Yuhara S."/>
            <person name="Nishiyama E."/>
            <person name="Endo R."/>
            <person name="Miyazaki R."/>
            <person name="Ono A."/>
            <person name="Yano K."/>
            <person name="Ito M."/>
            <person name="Sota M."/>
            <person name="Yuji N."/>
            <person name="Hattori M."/>
            <person name="Tsuda M."/>
        </authorList>
    </citation>
    <scope>NUCLEOTIDE SEQUENCE [LARGE SCALE GENOMIC DNA]</scope>
    <source>
        <strain evidence="11">ATCC 17616 / 249</strain>
    </source>
</reference>
<dbReference type="PRINTS" id="PR00411">
    <property type="entry name" value="PNDRDTASEI"/>
</dbReference>
<proteinExistence type="predicted"/>
<dbReference type="PRINTS" id="PR00368">
    <property type="entry name" value="FADPNR"/>
</dbReference>
<keyword evidence="2" id="KW-0285">Flavoprotein</keyword>
<keyword evidence="4" id="KW-0479">Metal-binding</keyword>
<evidence type="ECO:0000256" key="4">
    <source>
        <dbReference type="ARBA" id="ARBA00022723"/>
    </source>
</evidence>
<evidence type="ECO:0000256" key="1">
    <source>
        <dbReference type="ARBA" id="ARBA00001974"/>
    </source>
</evidence>
<dbReference type="eggNOG" id="COG2146">
    <property type="taxonomic scope" value="Bacteria"/>
</dbReference>
<keyword evidence="11" id="KW-1185">Reference proteome</keyword>